<dbReference type="AlphaFoldDB" id="A0A1H9S5V9"/>
<dbReference type="RefSeq" id="WP_092777846.1">
    <property type="nucleotide sequence ID" value="NZ_FOGI01000005.1"/>
</dbReference>
<proteinExistence type="predicted"/>
<sequence length="70" mass="7491">MADETKTPRGFDPLALIAGLATLAASAYVLTDGRIWLPSLDPRWMIAGVAVLVGLLLLGGTLRGRNRCRK</sequence>
<organism evidence="2 3">
    <name type="scientific">Actinokineospora terrae</name>
    <dbReference type="NCBI Taxonomy" id="155974"/>
    <lineage>
        <taxon>Bacteria</taxon>
        <taxon>Bacillati</taxon>
        <taxon>Actinomycetota</taxon>
        <taxon>Actinomycetes</taxon>
        <taxon>Pseudonocardiales</taxon>
        <taxon>Pseudonocardiaceae</taxon>
        <taxon>Actinokineospora</taxon>
    </lineage>
</organism>
<evidence type="ECO:0000256" key="1">
    <source>
        <dbReference type="SAM" id="Phobius"/>
    </source>
</evidence>
<keyword evidence="1" id="KW-0812">Transmembrane</keyword>
<keyword evidence="1" id="KW-1133">Transmembrane helix</keyword>
<dbReference type="STRING" id="155974.SAMN04487818_105273"/>
<protein>
    <submittedName>
        <fullName evidence="2">Uncharacterized protein</fullName>
    </submittedName>
</protein>
<gene>
    <name evidence="2" type="ORF">SAMN04487818_105273</name>
</gene>
<feature type="transmembrane region" description="Helical" evidence="1">
    <location>
        <begin position="43"/>
        <end position="62"/>
    </location>
</feature>
<dbReference type="Proteomes" id="UP000199051">
    <property type="component" value="Unassembled WGS sequence"/>
</dbReference>
<evidence type="ECO:0000313" key="3">
    <source>
        <dbReference type="Proteomes" id="UP000199051"/>
    </source>
</evidence>
<dbReference type="EMBL" id="FOGI01000005">
    <property type="protein sequence ID" value="SER80005.1"/>
    <property type="molecule type" value="Genomic_DNA"/>
</dbReference>
<feature type="transmembrane region" description="Helical" evidence="1">
    <location>
        <begin position="12"/>
        <end position="31"/>
    </location>
</feature>
<evidence type="ECO:0000313" key="2">
    <source>
        <dbReference type="EMBL" id="SER80005.1"/>
    </source>
</evidence>
<accession>A0A1H9S5V9</accession>
<keyword evidence="3" id="KW-1185">Reference proteome</keyword>
<name>A0A1H9S5V9_9PSEU</name>
<reference evidence="3" key="1">
    <citation type="submission" date="2016-10" db="EMBL/GenBank/DDBJ databases">
        <authorList>
            <person name="Varghese N."/>
            <person name="Submissions S."/>
        </authorList>
    </citation>
    <scope>NUCLEOTIDE SEQUENCE [LARGE SCALE GENOMIC DNA]</scope>
    <source>
        <strain evidence="3">DSM 44260</strain>
    </source>
</reference>
<keyword evidence="1" id="KW-0472">Membrane</keyword>